<gene>
    <name evidence="2" type="primary">gjpA</name>
    <name evidence="2" type="ORF">KIH27_20920</name>
</gene>
<reference evidence="2 3" key="1">
    <citation type="submission" date="2021-05" db="EMBL/GenBank/DDBJ databases">
        <title>Mycobacterium acidophilum sp. nov., an extremely acid-tolerant member of the genus Mycobacterium.</title>
        <authorList>
            <person name="Xia J."/>
        </authorList>
    </citation>
    <scope>NUCLEOTIDE SEQUENCE [LARGE SCALE GENOMIC DNA]</scope>
    <source>
        <strain evidence="2 3">M1</strain>
    </source>
</reference>
<feature type="signal peptide" evidence="1">
    <location>
        <begin position="1"/>
        <end position="26"/>
    </location>
</feature>
<organism evidence="2 3">
    <name type="scientific">Mycolicibacter acidiphilus</name>
    <dbReference type="NCBI Taxonomy" id="2835306"/>
    <lineage>
        <taxon>Bacteria</taxon>
        <taxon>Bacillati</taxon>
        <taxon>Actinomycetota</taxon>
        <taxon>Actinomycetes</taxon>
        <taxon>Mycobacteriales</taxon>
        <taxon>Mycobacteriaceae</taxon>
        <taxon>Mycolicibacter</taxon>
    </lineage>
</organism>
<dbReference type="Proteomes" id="UP001519535">
    <property type="component" value="Unassembled WGS sequence"/>
</dbReference>
<dbReference type="EMBL" id="JAHCLR010000074">
    <property type="protein sequence ID" value="MBS9536049.1"/>
    <property type="molecule type" value="Genomic_DNA"/>
</dbReference>
<evidence type="ECO:0000313" key="3">
    <source>
        <dbReference type="Proteomes" id="UP001519535"/>
    </source>
</evidence>
<keyword evidence="1" id="KW-0732">Signal</keyword>
<sequence length="344" mass="34573">MRHALRPYVTAGVALVGAGMVAVAPAAPALSAVHLSPDVALTAVDLSDINFTQAWTDAFDTAKTNFDTLQAASKDAGEALSTALQHADFSKLDPTQLSDALSFLGGDQKNFIIPMSGFALDSTDGLGHGFVFPILTAPPDAGAGIPDGGVLVANDLKDLVPLVNFAASPISGEIWGALSPGLAPLVSLINSFEAISADLSTAGGHVADTTAALQEMVNIPANMVNGLLNGDTLDLTPLIPTLTSLLPESLTKSLDLSALSLAFGGLLDPGHTLGELNPEPGALSGADGVGGSLFNALGLSASVGGFPLTVDGFGVGPGGAMTMIENIFTSWLDGSLPAVDVPAP</sequence>
<dbReference type="NCBIfam" id="NF033942">
    <property type="entry name" value="GjpA"/>
    <property type="match status" value="1"/>
</dbReference>
<evidence type="ECO:0000256" key="1">
    <source>
        <dbReference type="SAM" id="SignalP"/>
    </source>
</evidence>
<accession>A0ABS5RR43</accession>
<name>A0ABS5RR43_9MYCO</name>
<keyword evidence="3" id="KW-1185">Reference proteome</keyword>
<evidence type="ECO:0000313" key="2">
    <source>
        <dbReference type="EMBL" id="MBS9536049.1"/>
    </source>
</evidence>
<dbReference type="RefSeq" id="WP_214094895.1">
    <property type="nucleotide sequence ID" value="NZ_JAHCLR010000074.1"/>
</dbReference>
<feature type="chain" id="PRO_5046858591" evidence="1">
    <location>
        <begin position="27"/>
        <end position="344"/>
    </location>
</feature>
<protein>
    <submittedName>
        <fullName evidence="2">Outer membrane porin GjpA</fullName>
    </submittedName>
</protein>
<dbReference type="InterPro" id="IPR049934">
    <property type="entry name" value="GjpA-like"/>
</dbReference>
<comment type="caution">
    <text evidence="2">The sequence shown here is derived from an EMBL/GenBank/DDBJ whole genome shotgun (WGS) entry which is preliminary data.</text>
</comment>
<proteinExistence type="predicted"/>